<organism evidence="3 4">
    <name type="scientific">Streptomyces lichenis</name>
    <dbReference type="NCBI Taxonomy" id="2306967"/>
    <lineage>
        <taxon>Bacteria</taxon>
        <taxon>Bacillati</taxon>
        <taxon>Actinomycetota</taxon>
        <taxon>Actinomycetes</taxon>
        <taxon>Kitasatosporales</taxon>
        <taxon>Streptomycetaceae</taxon>
        <taxon>Streptomyces</taxon>
    </lineage>
</organism>
<proteinExistence type="predicted"/>
<dbReference type="Proteomes" id="UP001522868">
    <property type="component" value="Unassembled WGS sequence"/>
</dbReference>
<evidence type="ECO:0000256" key="2">
    <source>
        <dbReference type="SAM" id="Phobius"/>
    </source>
</evidence>
<keyword evidence="4" id="KW-1185">Reference proteome</keyword>
<keyword evidence="2" id="KW-1133">Transmembrane helix</keyword>
<evidence type="ECO:0000313" key="4">
    <source>
        <dbReference type="Proteomes" id="UP001522868"/>
    </source>
</evidence>
<reference evidence="3 4" key="1">
    <citation type="submission" date="2022-04" db="EMBL/GenBank/DDBJ databases">
        <title>Streptomyces sp. nov. LCR6-01 isolated from Lichen of Dirinaria sp.</title>
        <authorList>
            <person name="Kanchanasin P."/>
            <person name="Tanasupawat S."/>
            <person name="Phongsopitanun W."/>
        </authorList>
    </citation>
    <scope>NUCLEOTIDE SEQUENCE [LARGE SCALE GENOMIC DNA]</scope>
    <source>
        <strain evidence="3 4">LCR6-01</strain>
    </source>
</reference>
<gene>
    <name evidence="3" type="ORF">M1O15_22110</name>
</gene>
<evidence type="ECO:0008006" key="5">
    <source>
        <dbReference type="Google" id="ProtNLM"/>
    </source>
</evidence>
<name>A0ABT0IFE5_9ACTN</name>
<keyword evidence="2" id="KW-0812">Transmembrane</keyword>
<keyword evidence="2" id="KW-0472">Membrane</keyword>
<evidence type="ECO:0000313" key="3">
    <source>
        <dbReference type="EMBL" id="MCK8680039.1"/>
    </source>
</evidence>
<evidence type="ECO:0000256" key="1">
    <source>
        <dbReference type="SAM" id="MobiDB-lite"/>
    </source>
</evidence>
<protein>
    <recommendedName>
        <fullName evidence="5">Class F sortase</fullName>
    </recommendedName>
</protein>
<dbReference type="RefSeq" id="WP_248635852.1">
    <property type="nucleotide sequence ID" value="NZ_JALPTH010000023.1"/>
</dbReference>
<feature type="transmembrane region" description="Helical" evidence="2">
    <location>
        <begin position="12"/>
        <end position="34"/>
    </location>
</feature>
<sequence>MGQGQGQGERVSVGSQVAGFVLMLVAVFAGAYAVGAATGPDGPPGGTAPGRPAATMMHPMGEG</sequence>
<comment type="caution">
    <text evidence="3">The sequence shown here is derived from an EMBL/GenBank/DDBJ whole genome shotgun (WGS) entry which is preliminary data.</text>
</comment>
<accession>A0ABT0IFE5</accession>
<feature type="region of interest" description="Disordered" evidence="1">
    <location>
        <begin position="38"/>
        <end position="63"/>
    </location>
</feature>
<dbReference type="EMBL" id="JALPTH010000023">
    <property type="protein sequence ID" value="MCK8680039.1"/>
    <property type="molecule type" value="Genomic_DNA"/>
</dbReference>